<keyword evidence="3" id="KW-1185">Reference proteome</keyword>
<name>A0A1L9NMN3_ASPTC</name>
<feature type="non-terminal residue" evidence="2">
    <location>
        <position position="69"/>
    </location>
</feature>
<sequence length="69" mass="7575">MIAIEGHKTGLLLRSAADWHLDAIVLLSFLVLLTFHHCLPYVLSSSGPSHPLPVIAYSLSHYLPFPSIP</sequence>
<organism evidence="2 3">
    <name type="scientific">Aspergillus tubingensis (strain CBS 134.48)</name>
    <dbReference type="NCBI Taxonomy" id="767770"/>
    <lineage>
        <taxon>Eukaryota</taxon>
        <taxon>Fungi</taxon>
        <taxon>Dikarya</taxon>
        <taxon>Ascomycota</taxon>
        <taxon>Pezizomycotina</taxon>
        <taxon>Eurotiomycetes</taxon>
        <taxon>Eurotiomycetidae</taxon>
        <taxon>Eurotiales</taxon>
        <taxon>Aspergillaceae</taxon>
        <taxon>Aspergillus</taxon>
        <taxon>Aspergillus subgen. Circumdati</taxon>
    </lineage>
</organism>
<proteinExistence type="predicted"/>
<protein>
    <submittedName>
        <fullName evidence="2">Uncharacterized protein</fullName>
    </submittedName>
</protein>
<accession>A0A1L9NMN3</accession>
<keyword evidence="1" id="KW-0472">Membrane</keyword>
<evidence type="ECO:0000313" key="3">
    <source>
        <dbReference type="Proteomes" id="UP000184304"/>
    </source>
</evidence>
<dbReference type="EMBL" id="KV878176">
    <property type="protein sequence ID" value="OJI90535.1"/>
    <property type="molecule type" value="Genomic_DNA"/>
</dbReference>
<dbReference type="Proteomes" id="UP000184304">
    <property type="component" value="Unassembled WGS sequence"/>
</dbReference>
<evidence type="ECO:0000256" key="1">
    <source>
        <dbReference type="SAM" id="Phobius"/>
    </source>
</evidence>
<keyword evidence="1" id="KW-0812">Transmembrane</keyword>
<feature type="transmembrane region" description="Helical" evidence="1">
    <location>
        <begin position="21"/>
        <end position="43"/>
    </location>
</feature>
<dbReference type="AlphaFoldDB" id="A0A1L9NMN3"/>
<gene>
    <name evidence="2" type="ORF">ASPTUDRAFT_37257</name>
</gene>
<keyword evidence="1" id="KW-1133">Transmembrane helix</keyword>
<evidence type="ECO:0000313" key="2">
    <source>
        <dbReference type="EMBL" id="OJI90535.1"/>
    </source>
</evidence>
<dbReference type="VEuPathDB" id="FungiDB:ASPTUDRAFT_37257"/>
<reference evidence="3" key="1">
    <citation type="journal article" date="2017" name="Genome Biol.">
        <title>Comparative genomics reveals high biological diversity and specific adaptations in the industrially and medically important fungal genus Aspergillus.</title>
        <authorList>
            <person name="de Vries R.P."/>
            <person name="Riley R."/>
            <person name="Wiebenga A."/>
            <person name="Aguilar-Osorio G."/>
            <person name="Amillis S."/>
            <person name="Uchima C.A."/>
            <person name="Anderluh G."/>
            <person name="Asadollahi M."/>
            <person name="Askin M."/>
            <person name="Barry K."/>
            <person name="Battaglia E."/>
            <person name="Bayram O."/>
            <person name="Benocci T."/>
            <person name="Braus-Stromeyer S.A."/>
            <person name="Caldana C."/>
            <person name="Canovas D."/>
            <person name="Cerqueira G.C."/>
            <person name="Chen F."/>
            <person name="Chen W."/>
            <person name="Choi C."/>
            <person name="Clum A."/>
            <person name="Dos Santos R.A."/>
            <person name="Damasio A.R."/>
            <person name="Diallinas G."/>
            <person name="Emri T."/>
            <person name="Fekete E."/>
            <person name="Flipphi M."/>
            <person name="Freyberg S."/>
            <person name="Gallo A."/>
            <person name="Gournas C."/>
            <person name="Habgood R."/>
            <person name="Hainaut M."/>
            <person name="Harispe M.L."/>
            <person name="Henrissat B."/>
            <person name="Hilden K.S."/>
            <person name="Hope R."/>
            <person name="Hossain A."/>
            <person name="Karabika E."/>
            <person name="Karaffa L."/>
            <person name="Karanyi Z."/>
            <person name="Krasevec N."/>
            <person name="Kuo A."/>
            <person name="Kusch H."/>
            <person name="LaButti K."/>
            <person name="Lagendijk E.L."/>
            <person name="Lapidus A."/>
            <person name="Levasseur A."/>
            <person name="Lindquist E."/>
            <person name="Lipzen A."/>
            <person name="Logrieco A.F."/>
            <person name="MacCabe A."/>
            <person name="Maekelae M.R."/>
            <person name="Malavazi I."/>
            <person name="Melin P."/>
            <person name="Meyer V."/>
            <person name="Mielnichuk N."/>
            <person name="Miskei M."/>
            <person name="Molnar A.P."/>
            <person name="Mule G."/>
            <person name="Ngan C.Y."/>
            <person name="Orejas M."/>
            <person name="Orosz E."/>
            <person name="Ouedraogo J.P."/>
            <person name="Overkamp K.M."/>
            <person name="Park H.-S."/>
            <person name="Perrone G."/>
            <person name="Piumi F."/>
            <person name="Punt P.J."/>
            <person name="Ram A.F."/>
            <person name="Ramon A."/>
            <person name="Rauscher S."/>
            <person name="Record E."/>
            <person name="Riano-Pachon D.M."/>
            <person name="Robert V."/>
            <person name="Roehrig J."/>
            <person name="Ruller R."/>
            <person name="Salamov A."/>
            <person name="Salih N.S."/>
            <person name="Samson R.A."/>
            <person name="Sandor E."/>
            <person name="Sanguinetti M."/>
            <person name="Schuetze T."/>
            <person name="Sepcic K."/>
            <person name="Shelest E."/>
            <person name="Sherlock G."/>
            <person name="Sophianopoulou V."/>
            <person name="Squina F.M."/>
            <person name="Sun H."/>
            <person name="Susca A."/>
            <person name="Todd R.B."/>
            <person name="Tsang A."/>
            <person name="Unkles S.E."/>
            <person name="van de Wiele N."/>
            <person name="van Rossen-Uffink D."/>
            <person name="Oliveira J.V."/>
            <person name="Vesth T.C."/>
            <person name="Visser J."/>
            <person name="Yu J.-H."/>
            <person name="Zhou M."/>
            <person name="Andersen M.R."/>
            <person name="Archer D.B."/>
            <person name="Baker S.E."/>
            <person name="Benoit I."/>
            <person name="Brakhage A.A."/>
            <person name="Braus G.H."/>
            <person name="Fischer R."/>
            <person name="Frisvad J.C."/>
            <person name="Goldman G.H."/>
            <person name="Houbraken J."/>
            <person name="Oakley B."/>
            <person name="Pocsi I."/>
            <person name="Scazzocchio C."/>
            <person name="Seiboth B."/>
            <person name="vanKuyk P.A."/>
            <person name="Wortman J."/>
            <person name="Dyer P.S."/>
            <person name="Grigoriev I.V."/>
        </authorList>
    </citation>
    <scope>NUCLEOTIDE SEQUENCE [LARGE SCALE GENOMIC DNA]</scope>
    <source>
        <strain evidence="3">CBS 134.48</strain>
    </source>
</reference>